<gene>
    <name evidence="2" type="ORF">PSON_ATCC_30995.1.T1840077</name>
</gene>
<name>A0A8S1RJ38_9CILI</name>
<dbReference type="OrthoDB" id="77931at2759"/>
<sequence length="581" mass="69763">MLPYKILPLSILHYLIYNYINLREQFKQQIYKLKNCTFIESALFTLSKIESIISLKYFILDQSILRNSSIFSFFISYSEKQKYLNLFNTIIENNNFSYSYLINCTNQIKIKLHNFQFKLYRSPGFWRPNNFCDLVEPCFKNPLFCNGRQAIQEPYAKNVIYIILGVMEIILKTNGVIYYHFQQPVFGRQYRYQCHQEVSLGLTHYINHQQLLQNLVKYYLNQIKFNNIKQILDQESIQLKMLINYIWIFSVIFTFNIRTSYFIVTDFDCQISSIEQIPIVYLKILTMLIIIIILFIFTTSGSILIHYPKCNSYWILLVWKSMMKIYQLQLYYTSLLILHNQKHICIVHSWIVLIGGFIPILIFILLIVNKSRFDKIKIRKHIHYLLNECEYQKYYWELIKLFKKTIIIVIMTNFETDIVLKASLIGLCLLVYQILAPFHQPFIIQKYNTLDLYSSQICSILIFLAKIKYISEQNINEFLSIILQIFIISYEKKYKFFFLNQFHFLLKQKVEKQKLREQKLKKNIIILKNHLIYFSKLNSKQIMTGYYLSSYSSRIQSVKSGRLGIKKLYFDLIEQDEFTKN</sequence>
<proteinExistence type="predicted"/>
<dbReference type="Proteomes" id="UP000692954">
    <property type="component" value="Unassembled WGS sequence"/>
</dbReference>
<keyword evidence="1" id="KW-0812">Transmembrane</keyword>
<feature type="transmembrane region" description="Helical" evidence="1">
    <location>
        <begin position="418"/>
        <end position="438"/>
    </location>
</feature>
<feature type="transmembrane region" description="Helical" evidence="1">
    <location>
        <begin position="242"/>
        <end position="264"/>
    </location>
</feature>
<keyword evidence="1" id="KW-0472">Membrane</keyword>
<feature type="transmembrane region" description="Helical" evidence="1">
    <location>
        <begin position="284"/>
        <end position="307"/>
    </location>
</feature>
<dbReference type="EMBL" id="CAJJDN010000184">
    <property type="protein sequence ID" value="CAD8128246.1"/>
    <property type="molecule type" value="Genomic_DNA"/>
</dbReference>
<dbReference type="AlphaFoldDB" id="A0A8S1RJ38"/>
<feature type="transmembrane region" description="Helical" evidence="1">
    <location>
        <begin position="313"/>
        <end position="332"/>
    </location>
</feature>
<evidence type="ECO:0008006" key="4">
    <source>
        <dbReference type="Google" id="ProtNLM"/>
    </source>
</evidence>
<dbReference type="PANTHER" id="PTHR11319:SF35">
    <property type="entry name" value="OUTER MEMBRANE PROTEIN PMPC-RELATED"/>
    <property type="match status" value="1"/>
</dbReference>
<evidence type="ECO:0000256" key="1">
    <source>
        <dbReference type="SAM" id="Phobius"/>
    </source>
</evidence>
<organism evidence="2 3">
    <name type="scientific">Paramecium sonneborni</name>
    <dbReference type="NCBI Taxonomy" id="65129"/>
    <lineage>
        <taxon>Eukaryota</taxon>
        <taxon>Sar</taxon>
        <taxon>Alveolata</taxon>
        <taxon>Ciliophora</taxon>
        <taxon>Intramacronucleata</taxon>
        <taxon>Oligohymenophorea</taxon>
        <taxon>Peniculida</taxon>
        <taxon>Parameciidae</taxon>
        <taxon>Paramecium</taxon>
    </lineage>
</organism>
<keyword evidence="1" id="KW-1133">Transmembrane helix</keyword>
<accession>A0A8S1RJ38</accession>
<comment type="caution">
    <text evidence="2">The sequence shown here is derived from an EMBL/GenBank/DDBJ whole genome shotgun (WGS) entry which is preliminary data.</text>
</comment>
<protein>
    <recommendedName>
        <fullName evidence="4">Transmembrane protein</fullName>
    </recommendedName>
</protein>
<feature type="transmembrane region" description="Helical" evidence="1">
    <location>
        <begin position="158"/>
        <end position="181"/>
    </location>
</feature>
<keyword evidence="3" id="KW-1185">Reference proteome</keyword>
<evidence type="ECO:0000313" key="2">
    <source>
        <dbReference type="EMBL" id="CAD8128246.1"/>
    </source>
</evidence>
<evidence type="ECO:0000313" key="3">
    <source>
        <dbReference type="Proteomes" id="UP000692954"/>
    </source>
</evidence>
<reference evidence="2" key="1">
    <citation type="submission" date="2021-01" db="EMBL/GenBank/DDBJ databases">
        <authorList>
            <consortium name="Genoscope - CEA"/>
            <person name="William W."/>
        </authorList>
    </citation>
    <scope>NUCLEOTIDE SEQUENCE</scope>
</reference>
<feature type="transmembrane region" description="Helical" evidence="1">
    <location>
        <begin position="344"/>
        <end position="368"/>
    </location>
</feature>
<dbReference type="PANTHER" id="PTHR11319">
    <property type="entry name" value="G PROTEIN-COUPLED RECEPTOR-RELATED"/>
    <property type="match status" value="1"/>
</dbReference>